<evidence type="ECO:0000256" key="2">
    <source>
        <dbReference type="ARBA" id="ARBA00023125"/>
    </source>
</evidence>
<organism evidence="6 7">
    <name type="scientific">Frondihabitans cladoniiphilus</name>
    <dbReference type="NCBI Taxonomy" id="715785"/>
    <lineage>
        <taxon>Bacteria</taxon>
        <taxon>Bacillati</taxon>
        <taxon>Actinomycetota</taxon>
        <taxon>Actinomycetes</taxon>
        <taxon>Micrococcales</taxon>
        <taxon>Microbacteriaceae</taxon>
        <taxon>Frondihabitans</taxon>
    </lineage>
</organism>
<evidence type="ECO:0000313" key="7">
    <source>
        <dbReference type="Proteomes" id="UP001501295"/>
    </source>
</evidence>
<comment type="caution">
    <text evidence="6">The sequence shown here is derived from an EMBL/GenBank/DDBJ whole genome shotgun (WGS) entry which is preliminary data.</text>
</comment>
<keyword evidence="3" id="KW-0804">Transcription</keyword>
<dbReference type="PANTHER" id="PTHR30055:SF234">
    <property type="entry name" value="HTH-TYPE TRANSCRIPTIONAL REGULATOR BETI"/>
    <property type="match status" value="1"/>
</dbReference>
<dbReference type="EMBL" id="BAABLM010000005">
    <property type="protein sequence ID" value="GAA4678914.1"/>
    <property type="molecule type" value="Genomic_DNA"/>
</dbReference>
<accession>A0ABP8W4M1</accession>
<dbReference type="InterPro" id="IPR050109">
    <property type="entry name" value="HTH-type_TetR-like_transc_reg"/>
</dbReference>
<dbReference type="PROSITE" id="PS50977">
    <property type="entry name" value="HTH_TETR_2"/>
    <property type="match status" value="1"/>
</dbReference>
<evidence type="ECO:0000256" key="4">
    <source>
        <dbReference type="PROSITE-ProRule" id="PRU00335"/>
    </source>
</evidence>
<dbReference type="PANTHER" id="PTHR30055">
    <property type="entry name" value="HTH-TYPE TRANSCRIPTIONAL REGULATOR RUTR"/>
    <property type="match status" value="1"/>
</dbReference>
<evidence type="ECO:0000259" key="5">
    <source>
        <dbReference type="PROSITE" id="PS50977"/>
    </source>
</evidence>
<dbReference type="SUPFAM" id="SSF48498">
    <property type="entry name" value="Tetracyclin repressor-like, C-terminal domain"/>
    <property type="match status" value="1"/>
</dbReference>
<evidence type="ECO:0000256" key="3">
    <source>
        <dbReference type="ARBA" id="ARBA00023163"/>
    </source>
</evidence>
<dbReference type="Pfam" id="PF00440">
    <property type="entry name" value="TetR_N"/>
    <property type="match status" value="1"/>
</dbReference>
<dbReference type="Proteomes" id="UP001501295">
    <property type="component" value="Unassembled WGS sequence"/>
</dbReference>
<dbReference type="InterPro" id="IPR001647">
    <property type="entry name" value="HTH_TetR"/>
</dbReference>
<feature type="domain" description="HTH tetR-type" evidence="5">
    <location>
        <begin position="18"/>
        <end position="76"/>
    </location>
</feature>
<gene>
    <name evidence="6" type="ORF">GCM10025780_24860</name>
</gene>
<feature type="DNA-binding region" description="H-T-H motif" evidence="4">
    <location>
        <begin position="39"/>
        <end position="58"/>
    </location>
</feature>
<dbReference type="SUPFAM" id="SSF46689">
    <property type="entry name" value="Homeodomain-like"/>
    <property type="match status" value="1"/>
</dbReference>
<keyword evidence="7" id="KW-1185">Reference proteome</keyword>
<reference evidence="7" key="1">
    <citation type="journal article" date="2019" name="Int. J. Syst. Evol. Microbiol.">
        <title>The Global Catalogue of Microorganisms (GCM) 10K type strain sequencing project: providing services to taxonomists for standard genome sequencing and annotation.</title>
        <authorList>
            <consortium name="The Broad Institute Genomics Platform"/>
            <consortium name="The Broad Institute Genome Sequencing Center for Infectious Disease"/>
            <person name="Wu L."/>
            <person name="Ma J."/>
        </authorList>
    </citation>
    <scope>NUCLEOTIDE SEQUENCE [LARGE SCALE GENOMIC DNA]</scope>
    <source>
        <strain evidence="7">JCM 18956</strain>
    </source>
</reference>
<proteinExistence type="predicted"/>
<evidence type="ECO:0000256" key="1">
    <source>
        <dbReference type="ARBA" id="ARBA00023015"/>
    </source>
</evidence>
<dbReference type="InterPro" id="IPR009057">
    <property type="entry name" value="Homeodomain-like_sf"/>
</dbReference>
<protein>
    <recommendedName>
        <fullName evidence="5">HTH tetR-type domain-containing protein</fullName>
    </recommendedName>
</protein>
<name>A0ABP8W4M1_9MICO</name>
<keyword evidence="1" id="KW-0805">Transcription regulation</keyword>
<sequence length="218" mass="23396">MPSDSTTPRTRAPRRDAAENREAILLAAASILNSDPTASLEAIAVEAGLSRRAFYGHFATRDDLLRELALHGAARINATLDGHESDDDEGSGDPGSELALLGARLWDEVDHVRVMALLTLRGPQSTLLGDALAPLRHRVRRLVQRGVDAGAFRDDVPVARLSRLIESAAISVLDEGTRHGLSSAEGRRLVVLSVLGIAGFGHREAHDILTRTLTKAAR</sequence>
<dbReference type="Gene3D" id="1.10.357.10">
    <property type="entry name" value="Tetracycline Repressor, domain 2"/>
    <property type="match status" value="1"/>
</dbReference>
<keyword evidence="2 4" id="KW-0238">DNA-binding</keyword>
<evidence type="ECO:0000313" key="6">
    <source>
        <dbReference type="EMBL" id="GAA4678914.1"/>
    </source>
</evidence>
<dbReference type="RefSeq" id="WP_345376215.1">
    <property type="nucleotide sequence ID" value="NZ_BAABLM010000005.1"/>
</dbReference>
<dbReference type="InterPro" id="IPR036271">
    <property type="entry name" value="Tet_transcr_reg_TetR-rel_C_sf"/>
</dbReference>